<dbReference type="PROSITE" id="PS00248">
    <property type="entry name" value="NGF_1"/>
    <property type="match status" value="1"/>
</dbReference>
<feature type="disulfide bond" evidence="6">
    <location>
        <begin position="84"/>
        <end position="149"/>
    </location>
</feature>
<dbReference type="SMART" id="SM00140">
    <property type="entry name" value="NGF"/>
    <property type="match status" value="1"/>
</dbReference>
<dbReference type="Pfam" id="PF00243">
    <property type="entry name" value="NGF"/>
    <property type="match status" value="1"/>
</dbReference>
<dbReference type="GO" id="GO:0008021">
    <property type="term" value="C:synaptic vesicle"/>
    <property type="evidence" value="ECO:0007669"/>
    <property type="project" value="TreeGrafter"/>
</dbReference>
<evidence type="ECO:0000259" key="8">
    <source>
        <dbReference type="SMART" id="SM00140"/>
    </source>
</evidence>
<dbReference type="AlphaFoldDB" id="A0A3B3WNK2"/>
<dbReference type="GO" id="GO:0030424">
    <property type="term" value="C:axon"/>
    <property type="evidence" value="ECO:0007669"/>
    <property type="project" value="TreeGrafter"/>
</dbReference>
<evidence type="ECO:0000256" key="7">
    <source>
        <dbReference type="SAM" id="SignalP"/>
    </source>
</evidence>
<dbReference type="PANTHER" id="PTHR11589:SF10">
    <property type="entry name" value="BETA-NERVE GROWTH FACTOR"/>
    <property type="match status" value="1"/>
</dbReference>
<accession>A0A3B3WNK2</accession>
<dbReference type="Gene3D" id="2.10.90.10">
    <property type="entry name" value="Cystine-knot cytokines"/>
    <property type="match status" value="1"/>
</dbReference>
<feature type="signal peptide" evidence="7">
    <location>
        <begin position="1"/>
        <end position="24"/>
    </location>
</feature>
<feature type="disulfide bond" evidence="6">
    <location>
        <begin position="127"/>
        <end position="177"/>
    </location>
</feature>
<feature type="disulfide bond" evidence="6">
    <location>
        <begin position="137"/>
        <end position="179"/>
    </location>
</feature>
<evidence type="ECO:0000256" key="1">
    <source>
        <dbReference type="ARBA" id="ARBA00004613"/>
    </source>
</evidence>
<evidence type="ECO:0000313" key="10">
    <source>
        <dbReference type="Proteomes" id="UP000261480"/>
    </source>
</evidence>
<dbReference type="Ensembl" id="ENSPMET00000009576.1">
    <property type="protein sequence ID" value="ENSPMEP00000004214.1"/>
    <property type="gene ID" value="ENSPMEG00000005410.1"/>
</dbReference>
<reference evidence="9" key="2">
    <citation type="submission" date="2025-09" db="UniProtKB">
        <authorList>
            <consortium name="Ensembl"/>
        </authorList>
    </citation>
    <scope>IDENTIFICATION</scope>
</reference>
<dbReference type="GO" id="GO:0005615">
    <property type="term" value="C:extracellular space"/>
    <property type="evidence" value="ECO:0007669"/>
    <property type="project" value="TreeGrafter"/>
</dbReference>
<dbReference type="GO" id="GO:0021675">
    <property type="term" value="P:nerve development"/>
    <property type="evidence" value="ECO:0007669"/>
    <property type="project" value="TreeGrafter"/>
</dbReference>
<reference evidence="9" key="1">
    <citation type="submission" date="2025-08" db="UniProtKB">
        <authorList>
            <consortium name="Ensembl"/>
        </authorList>
    </citation>
    <scope>IDENTIFICATION</scope>
</reference>
<organism evidence="9 10">
    <name type="scientific">Poecilia mexicana</name>
    <dbReference type="NCBI Taxonomy" id="48701"/>
    <lineage>
        <taxon>Eukaryota</taxon>
        <taxon>Metazoa</taxon>
        <taxon>Chordata</taxon>
        <taxon>Craniata</taxon>
        <taxon>Vertebrata</taxon>
        <taxon>Euteleostomi</taxon>
        <taxon>Actinopterygii</taxon>
        <taxon>Neopterygii</taxon>
        <taxon>Teleostei</taxon>
        <taxon>Neoteleostei</taxon>
        <taxon>Acanthomorphata</taxon>
        <taxon>Ovalentaria</taxon>
        <taxon>Atherinomorphae</taxon>
        <taxon>Cyprinodontiformes</taxon>
        <taxon>Poeciliidae</taxon>
        <taxon>Poeciliinae</taxon>
        <taxon>Poecilia</taxon>
    </lineage>
</organism>
<dbReference type="GO" id="GO:0007169">
    <property type="term" value="P:cell surface receptor protein tyrosine kinase signaling pathway"/>
    <property type="evidence" value="ECO:0007669"/>
    <property type="project" value="TreeGrafter"/>
</dbReference>
<dbReference type="GO" id="GO:0048812">
    <property type="term" value="P:neuron projection morphogenesis"/>
    <property type="evidence" value="ECO:0007669"/>
    <property type="project" value="TreeGrafter"/>
</dbReference>
<evidence type="ECO:0000256" key="4">
    <source>
        <dbReference type="ARBA" id="ARBA00023030"/>
    </source>
</evidence>
<dbReference type="SUPFAM" id="SSF57501">
    <property type="entry name" value="Cystine-knot cytokines"/>
    <property type="match status" value="1"/>
</dbReference>
<dbReference type="InterPro" id="IPR019846">
    <property type="entry name" value="Nerve_growth_factor_CS"/>
</dbReference>
<comment type="subcellular location">
    <subcellularLocation>
        <location evidence="1">Secreted</location>
    </subcellularLocation>
</comment>
<comment type="similarity">
    <text evidence="2">Belongs to the NGF-beta family.</text>
</comment>
<keyword evidence="7" id="KW-0732">Signal</keyword>
<dbReference type="PANTHER" id="PTHR11589">
    <property type="entry name" value="NERVE GROWTH FACTOR NGF -RELATED"/>
    <property type="match status" value="1"/>
</dbReference>
<proteinExistence type="inferred from homology"/>
<feature type="chain" id="PRO_5017464244" description="Nerve growth factor-related domain-containing protein" evidence="7">
    <location>
        <begin position="25"/>
        <end position="190"/>
    </location>
</feature>
<protein>
    <recommendedName>
        <fullName evidence="8">Nerve growth factor-related domain-containing protein</fullName>
    </recommendedName>
</protein>
<keyword evidence="5 6" id="KW-1015">Disulfide bond</keyword>
<evidence type="ECO:0000256" key="3">
    <source>
        <dbReference type="ARBA" id="ARBA00022525"/>
    </source>
</evidence>
<dbReference type="STRING" id="48701.ENSPMEP00000004214"/>
<evidence type="ECO:0000256" key="6">
    <source>
        <dbReference type="PIRSR" id="PIRSR001789-1"/>
    </source>
</evidence>
<dbReference type="GO" id="GO:0030425">
    <property type="term" value="C:dendrite"/>
    <property type="evidence" value="ECO:0007669"/>
    <property type="project" value="TreeGrafter"/>
</dbReference>
<keyword evidence="4" id="KW-0339">Growth factor</keyword>
<dbReference type="GO" id="GO:0008083">
    <property type="term" value="F:growth factor activity"/>
    <property type="evidence" value="ECO:0007669"/>
    <property type="project" value="UniProtKB-KW"/>
</dbReference>
<dbReference type="GO" id="GO:0038180">
    <property type="term" value="P:nerve growth factor signaling pathway"/>
    <property type="evidence" value="ECO:0007669"/>
    <property type="project" value="TreeGrafter"/>
</dbReference>
<dbReference type="InterPro" id="IPR020408">
    <property type="entry name" value="Nerve_growth_factor-like"/>
</dbReference>
<dbReference type="PRINTS" id="PR00268">
    <property type="entry name" value="NGF"/>
</dbReference>
<dbReference type="InterPro" id="IPR029034">
    <property type="entry name" value="Cystine-knot_cytokine"/>
</dbReference>
<dbReference type="GO" id="GO:0005163">
    <property type="term" value="F:nerve growth factor receptor binding"/>
    <property type="evidence" value="ECO:0007669"/>
    <property type="project" value="TreeGrafter"/>
</dbReference>
<dbReference type="InterPro" id="IPR002072">
    <property type="entry name" value="Nerve_growth_factor-rel"/>
</dbReference>
<keyword evidence="10" id="KW-1185">Reference proteome</keyword>
<evidence type="ECO:0000313" key="9">
    <source>
        <dbReference type="Ensembl" id="ENSPMEP00000004214.1"/>
    </source>
</evidence>
<evidence type="ECO:0000256" key="2">
    <source>
        <dbReference type="ARBA" id="ARBA00010783"/>
    </source>
</evidence>
<dbReference type="GO" id="GO:0050804">
    <property type="term" value="P:modulation of chemical synaptic transmission"/>
    <property type="evidence" value="ECO:0007669"/>
    <property type="project" value="TreeGrafter"/>
</dbReference>
<dbReference type="PIRSF" id="PIRSF001789">
    <property type="entry name" value="NGF"/>
    <property type="match status" value="1"/>
</dbReference>
<keyword evidence="3" id="KW-0964">Secreted</keyword>
<sequence>MRSSMLAVFLILTIIGVLCSVTTAQQDDPASIPSVDPKLFNKHRYFSPRVLFSAQPPDAEPAGLQGVSGRIQRNPPQRGVFSVCQSISTWVTNKTTATDIAGNEVTVLGHVTINNIKMKQFFFETTCHDNPSENSRCLGIDERKWRSHCMNSHIFVRALTSFESNVAWRFIRINAECVCAISRHSWKTHP</sequence>
<evidence type="ECO:0000256" key="5">
    <source>
        <dbReference type="ARBA" id="ARBA00023157"/>
    </source>
</evidence>
<dbReference type="Proteomes" id="UP000261480">
    <property type="component" value="Unplaced"/>
</dbReference>
<dbReference type="PROSITE" id="PS50270">
    <property type="entry name" value="NGF_2"/>
    <property type="match status" value="1"/>
</dbReference>
<dbReference type="GO" id="GO:0043524">
    <property type="term" value="P:negative regulation of neuron apoptotic process"/>
    <property type="evidence" value="ECO:0007669"/>
    <property type="project" value="TreeGrafter"/>
</dbReference>
<name>A0A3B3WNK2_9TELE</name>
<feature type="domain" description="Nerve growth factor-related" evidence="8">
    <location>
        <begin position="76"/>
        <end position="180"/>
    </location>
</feature>